<organism evidence="2 3">
    <name type="scientific">Cirrhinus molitorella</name>
    <name type="common">mud carp</name>
    <dbReference type="NCBI Taxonomy" id="172907"/>
    <lineage>
        <taxon>Eukaryota</taxon>
        <taxon>Metazoa</taxon>
        <taxon>Chordata</taxon>
        <taxon>Craniata</taxon>
        <taxon>Vertebrata</taxon>
        <taxon>Euteleostomi</taxon>
        <taxon>Actinopterygii</taxon>
        <taxon>Neopterygii</taxon>
        <taxon>Teleostei</taxon>
        <taxon>Ostariophysi</taxon>
        <taxon>Cypriniformes</taxon>
        <taxon>Cyprinidae</taxon>
        <taxon>Labeoninae</taxon>
        <taxon>Labeonini</taxon>
        <taxon>Cirrhinus</taxon>
    </lineage>
</organism>
<protein>
    <submittedName>
        <fullName evidence="2">Uncharacterized protein</fullName>
    </submittedName>
</protein>
<feature type="region of interest" description="Disordered" evidence="1">
    <location>
        <begin position="22"/>
        <end position="59"/>
    </location>
</feature>
<sequence length="105" mass="11691">MQETWLPTLKYSPGPGAAIFSARKREQSPHVNTRSRVSSTGVSASRRSAGMNEVTQKPPLRMKPRPLYYGVVDHEYLTTAPYTPSFIRFSLTHLPGVCTVLVESI</sequence>
<comment type="caution">
    <text evidence="2">The sequence shown here is derived from an EMBL/GenBank/DDBJ whole genome shotgun (WGS) entry which is preliminary data.</text>
</comment>
<dbReference type="EMBL" id="JAYMGO010000003">
    <property type="protein sequence ID" value="KAL1277824.1"/>
    <property type="molecule type" value="Genomic_DNA"/>
</dbReference>
<proteinExistence type="predicted"/>
<evidence type="ECO:0000313" key="3">
    <source>
        <dbReference type="Proteomes" id="UP001558613"/>
    </source>
</evidence>
<evidence type="ECO:0000256" key="1">
    <source>
        <dbReference type="SAM" id="MobiDB-lite"/>
    </source>
</evidence>
<name>A0ABR3NLK5_9TELE</name>
<keyword evidence="3" id="KW-1185">Reference proteome</keyword>
<dbReference type="Proteomes" id="UP001558613">
    <property type="component" value="Unassembled WGS sequence"/>
</dbReference>
<reference evidence="2 3" key="1">
    <citation type="submission" date="2023-09" db="EMBL/GenBank/DDBJ databases">
        <authorList>
            <person name="Wang M."/>
        </authorList>
    </citation>
    <scope>NUCLEOTIDE SEQUENCE [LARGE SCALE GENOMIC DNA]</scope>
    <source>
        <strain evidence="2">GT-2023</strain>
        <tissue evidence="2">Liver</tissue>
    </source>
</reference>
<accession>A0ABR3NLK5</accession>
<feature type="compositionally biased region" description="Polar residues" evidence="1">
    <location>
        <begin position="29"/>
        <end position="46"/>
    </location>
</feature>
<gene>
    <name evidence="2" type="ORF">QQF64_024497</name>
</gene>
<evidence type="ECO:0000313" key="2">
    <source>
        <dbReference type="EMBL" id="KAL1277824.1"/>
    </source>
</evidence>